<dbReference type="InterPro" id="IPR014720">
    <property type="entry name" value="dsRBD_dom"/>
</dbReference>
<dbReference type="EMBL" id="KV423921">
    <property type="protein sequence ID" value="KZT61749.1"/>
    <property type="molecule type" value="Genomic_DNA"/>
</dbReference>
<accession>A0A165JEU8</accession>
<keyword evidence="3" id="KW-1185">Reference proteome</keyword>
<gene>
    <name evidence="2" type="ORF">CALCODRAFT_506072</name>
</gene>
<evidence type="ECO:0000313" key="2">
    <source>
        <dbReference type="EMBL" id="KZT61749.1"/>
    </source>
</evidence>
<name>A0A165JEU8_9BASI</name>
<dbReference type="SMART" id="SM00358">
    <property type="entry name" value="DSRM"/>
    <property type="match status" value="1"/>
</dbReference>
<dbReference type="SUPFAM" id="SSF54768">
    <property type="entry name" value="dsRNA-binding domain-like"/>
    <property type="match status" value="1"/>
</dbReference>
<evidence type="ECO:0000313" key="3">
    <source>
        <dbReference type="Proteomes" id="UP000076842"/>
    </source>
</evidence>
<reference evidence="2 3" key="1">
    <citation type="journal article" date="2016" name="Mol. Biol. Evol.">
        <title>Comparative Genomics of Early-Diverging Mushroom-Forming Fungi Provides Insights into the Origins of Lignocellulose Decay Capabilities.</title>
        <authorList>
            <person name="Nagy L.G."/>
            <person name="Riley R."/>
            <person name="Tritt A."/>
            <person name="Adam C."/>
            <person name="Daum C."/>
            <person name="Floudas D."/>
            <person name="Sun H."/>
            <person name="Yadav J.S."/>
            <person name="Pangilinan J."/>
            <person name="Larsson K.H."/>
            <person name="Matsuura K."/>
            <person name="Barry K."/>
            <person name="Labutti K."/>
            <person name="Kuo R."/>
            <person name="Ohm R.A."/>
            <person name="Bhattacharya S.S."/>
            <person name="Shirouzu T."/>
            <person name="Yoshinaga Y."/>
            <person name="Martin F.M."/>
            <person name="Grigoriev I.V."/>
            <person name="Hibbett D.S."/>
        </authorList>
    </citation>
    <scope>NUCLEOTIDE SEQUENCE [LARGE SCALE GENOMIC DNA]</scope>
    <source>
        <strain evidence="2 3">HHB12733</strain>
    </source>
</reference>
<dbReference type="OrthoDB" id="2392202at2759"/>
<dbReference type="AlphaFoldDB" id="A0A165JEU8"/>
<organism evidence="2 3">
    <name type="scientific">Calocera cornea HHB12733</name>
    <dbReference type="NCBI Taxonomy" id="1353952"/>
    <lineage>
        <taxon>Eukaryota</taxon>
        <taxon>Fungi</taxon>
        <taxon>Dikarya</taxon>
        <taxon>Basidiomycota</taxon>
        <taxon>Agaricomycotina</taxon>
        <taxon>Dacrymycetes</taxon>
        <taxon>Dacrymycetales</taxon>
        <taxon>Dacrymycetaceae</taxon>
        <taxon>Calocera</taxon>
    </lineage>
</organism>
<dbReference type="Gene3D" id="3.30.160.20">
    <property type="match status" value="1"/>
</dbReference>
<sequence length="307" mass="34591">MFEPALQSAISQHGEEEHLLVTLQTTVTHQSLCDLGRHFLTYERGMRIRGTYGRWSRESSLVRTGDDMNDREAGSVWDATFGALALLSETATARALVGSRLSGEYVDQLVDMDVDASSPPTPSSPIPAAFPPSLHGEQWISPLVLENTLHGHAVEPSSVTGRPLFQFNQMAAQRGLSVQKKHFSRGPDHQRLWSARLYINDLPDPVGEGIDQRTKKEAESVAAMMAMRSLGWIDSEVHVERAWSSLDDFERYCNIHEISLIEYDWLCFRYTAVDVPYSRARIGRARGFPCFRRMAREKPGTMQRQSP</sequence>
<feature type="domain" description="DRBM" evidence="1">
    <location>
        <begin position="163"/>
        <end position="231"/>
    </location>
</feature>
<dbReference type="InParanoid" id="A0A165JEU8"/>
<protein>
    <recommendedName>
        <fullName evidence="1">DRBM domain-containing protein</fullName>
    </recommendedName>
</protein>
<dbReference type="Pfam" id="PF00035">
    <property type="entry name" value="dsrm"/>
    <property type="match status" value="1"/>
</dbReference>
<evidence type="ECO:0000259" key="1">
    <source>
        <dbReference type="SMART" id="SM00358"/>
    </source>
</evidence>
<proteinExistence type="predicted"/>
<dbReference type="Proteomes" id="UP000076842">
    <property type="component" value="Unassembled WGS sequence"/>
</dbReference>